<protein>
    <submittedName>
        <fullName evidence="2">Uncharacterized protein</fullName>
    </submittedName>
</protein>
<accession>A0A663A8S3</accession>
<keyword evidence="1" id="KW-0812">Transmembrane</keyword>
<proteinExistence type="predicted"/>
<feature type="transmembrane region" description="Helical" evidence="1">
    <location>
        <begin position="12"/>
        <end position="32"/>
    </location>
</feature>
<evidence type="ECO:0000256" key="1">
    <source>
        <dbReference type="SAM" id="Phobius"/>
    </source>
</evidence>
<gene>
    <name evidence="2" type="ORF">APQ99_01445</name>
</gene>
<organism evidence="2 3">
    <name type="scientific">Halobacterium salinarum (strain ATCC 33171 / DSM 3754 / JCM 8978 / NBRC 102687 / NCIMB 764 / 91-R6)</name>
    <dbReference type="NCBI Taxonomy" id="2597657"/>
    <lineage>
        <taxon>Archaea</taxon>
        <taxon>Methanobacteriati</taxon>
        <taxon>Methanobacteriota</taxon>
        <taxon>Stenosarchaea group</taxon>
        <taxon>Halobacteria</taxon>
        <taxon>Halobacteriales</taxon>
        <taxon>Halobacteriaceae</taxon>
        <taxon>Halobacterium</taxon>
    </lineage>
</organism>
<sequence>MSSVSTDLRGGAKTVAIAVVLLGSTAITARILERGLVSLGFGGLTTGTAGVGLFAGAFTLAFAALLGGIALWQSRRPTNERG</sequence>
<evidence type="ECO:0000313" key="2">
    <source>
        <dbReference type="EMBL" id="TYO76804.1"/>
    </source>
</evidence>
<evidence type="ECO:0000313" key="3">
    <source>
        <dbReference type="Proteomes" id="UP000323075"/>
    </source>
</evidence>
<name>A0A663A8S3_HALS9</name>
<feature type="transmembrane region" description="Helical" evidence="1">
    <location>
        <begin position="52"/>
        <end position="72"/>
    </location>
</feature>
<dbReference type="Proteomes" id="UP000323075">
    <property type="component" value="Unassembled WGS sequence"/>
</dbReference>
<dbReference type="EMBL" id="VRYN01000002">
    <property type="protein sequence ID" value="TYO76804.1"/>
    <property type="molecule type" value="Genomic_DNA"/>
</dbReference>
<reference evidence="2 3" key="1">
    <citation type="submission" date="2019-07" db="EMBL/GenBank/DDBJ databases">
        <title>Genomic Encyclopedia of Archaeal and Bacterial Type Strains, Phase II (KMG-II): from individual species to whole genera.</title>
        <authorList>
            <person name="Goeker M."/>
        </authorList>
    </citation>
    <scope>NUCLEOTIDE SEQUENCE [LARGE SCALE GENOMIC DNA]</scope>
    <source>
        <strain evidence="2 3">DSM 3754</strain>
    </source>
</reference>
<comment type="caution">
    <text evidence="2">The sequence shown here is derived from an EMBL/GenBank/DDBJ whole genome shotgun (WGS) entry which is preliminary data.</text>
</comment>
<keyword evidence="1" id="KW-1133">Transmembrane helix</keyword>
<keyword evidence="1" id="KW-0472">Membrane</keyword>
<dbReference type="AlphaFoldDB" id="A0A663A8S3"/>